<evidence type="ECO:0000313" key="1">
    <source>
        <dbReference type="EMBL" id="QIZ71005.1"/>
    </source>
</evidence>
<sequence>MDNQKNLNFDVQPESKASEDPIAQAIDDLQQELDRAGIEADRLAIDRLSELIQSIGAMVTQLGESATEVGVSAAREVDTFVDRATEETGKTLDAIGTNPVLKQVAGWLHADWLLAFIGQVDVDKAYSAVRELQQAHPNETPPEIAHRVMWDKAVQAAGIGLASSMLPGFAIALFGVDLAATTVLQAETIYQIAAAYGLDLNQSARKAEVLAIFGLSLGGSGAVKAGLGIFRNIPIAGAAIGASTNAVLLYLLGYAACRFYEAKVNPLTSEVTAQTIARDSEAYLAKAIAQKEIMDRIFAEVLDARHPETSRSQLLRELELMEFTPRSIAAIEAQLDDPIPFDELLDRLDRDFAVPLVAQCYRTTAPSSAMTEAERQIVEEIAARFDLNVAQIREKLIQDRRS</sequence>
<dbReference type="RefSeq" id="WP_168569160.1">
    <property type="nucleotide sequence ID" value="NZ_CP051167.1"/>
</dbReference>
<dbReference type="AlphaFoldDB" id="A0A6H1TX56"/>
<gene>
    <name evidence="1" type="ORF">HCG48_10735</name>
</gene>
<proteinExistence type="predicted"/>
<dbReference type="EMBL" id="CP051167">
    <property type="protein sequence ID" value="QIZ71005.1"/>
    <property type="molecule type" value="Genomic_DNA"/>
</dbReference>
<organism evidence="1 2">
    <name type="scientific">Oxynema aestuarii AP17</name>
    <dbReference type="NCBI Taxonomy" id="2064643"/>
    <lineage>
        <taxon>Bacteria</taxon>
        <taxon>Bacillati</taxon>
        <taxon>Cyanobacteriota</taxon>
        <taxon>Cyanophyceae</taxon>
        <taxon>Oscillatoriophycideae</taxon>
        <taxon>Oscillatoriales</taxon>
        <taxon>Oscillatoriaceae</taxon>
        <taxon>Oxynema</taxon>
        <taxon>Oxynema aestuarii</taxon>
    </lineage>
</organism>
<protein>
    <submittedName>
        <fullName evidence="1">Uncharacterized protein</fullName>
    </submittedName>
</protein>
<dbReference type="KEGG" id="oxy:HCG48_10735"/>
<evidence type="ECO:0000313" key="2">
    <source>
        <dbReference type="Proteomes" id="UP000500857"/>
    </source>
</evidence>
<dbReference type="Proteomes" id="UP000500857">
    <property type="component" value="Chromosome"/>
</dbReference>
<accession>A0A6H1TX56</accession>
<reference evidence="1 2" key="1">
    <citation type="submission" date="2020-04" db="EMBL/GenBank/DDBJ databases">
        <authorList>
            <person name="Basu S."/>
            <person name="Maruthanayagam V."/>
            <person name="Chakraborty S."/>
            <person name="Pramanik A."/>
            <person name="Mukherjee J."/>
            <person name="Brink B."/>
        </authorList>
    </citation>
    <scope>NUCLEOTIDE SEQUENCE [LARGE SCALE GENOMIC DNA]</scope>
    <source>
        <strain evidence="1 2">AP17</strain>
    </source>
</reference>
<keyword evidence="2" id="KW-1185">Reference proteome</keyword>
<name>A0A6H1TX56_9CYAN</name>